<dbReference type="SMART" id="SM00382">
    <property type="entry name" value="AAA"/>
    <property type="match status" value="2"/>
</dbReference>
<dbReference type="GO" id="GO:0016020">
    <property type="term" value="C:membrane"/>
    <property type="evidence" value="ECO:0007669"/>
    <property type="project" value="UniProtKB-SubCell"/>
</dbReference>
<feature type="transmembrane region" description="Helical" evidence="8">
    <location>
        <begin position="301"/>
        <end position="321"/>
    </location>
</feature>
<dbReference type="Gene3D" id="3.40.50.300">
    <property type="entry name" value="P-loop containing nucleotide triphosphate hydrolases"/>
    <property type="match status" value="2"/>
</dbReference>
<evidence type="ECO:0000256" key="6">
    <source>
        <dbReference type="ARBA" id="ARBA00023136"/>
    </source>
</evidence>
<dbReference type="PANTHER" id="PTHR19229:SF250">
    <property type="entry name" value="ABC TRANSPORTER DOMAIN-CONTAINING PROTEIN-RELATED"/>
    <property type="match status" value="1"/>
</dbReference>
<feature type="transmembrane region" description="Helical" evidence="8">
    <location>
        <begin position="1274"/>
        <end position="1291"/>
    </location>
</feature>
<reference evidence="11 12" key="1">
    <citation type="submission" date="2025-04" db="UniProtKB">
        <authorList>
            <consortium name="RefSeq"/>
        </authorList>
    </citation>
    <scope>IDENTIFICATION</scope>
    <source>
        <strain evidence="11 12">USDA-PBARC FA_bdor</strain>
        <tissue evidence="11 12">Whole organism</tissue>
    </source>
</reference>
<feature type="coiled-coil region" evidence="7">
    <location>
        <begin position="627"/>
        <end position="654"/>
    </location>
</feature>
<sequence length="1683" mass="190106">MNETIRIFFILLMKNWHVRKKCWVRTIVVQIIIPIGFFLIAQTIRLLSDNSAKYVNKITYHEIQSKQNILNYRCGLNNMNYHEIQSKQSLQNRTCRLNILRFTPETSATIDLIRYTSMCLSEYTINSPVNFSGAVDEQTMVKDLTQDQVGDVPVESLGIVFETKLDDSVPINFKYKFRTKGALETNLYDAEENGNMANRLMLPPTVVPLQLCLDEAYINWVSQTSSGAVKYSPKISIQQMPYPPYTKVDRGTTIGGKIFSETIKFVFLIILCIEIAYPAIEKNIGINILMSVNGVTAKMNLLSWFTSAAVFSTFYLAPFVIIMRHFMPPEVVPFLSFGDPFIVWFVLLVNLCHTISFGYHMSSHFWKPSNGIFATFVFLAVLNNISNFATSAAIRHTFLYIGLICPSILLQRMFEEITVYESKLVGISWSNMFTVSSADVPSEGSVGVMLIFSIIGILFNFCMALYTYAVRPGKYGVSRNPIPCFRHDRNMEYNEKEIDFGRINSRTEFEQIPEGTFEAGIRIRDLKKTYTKGFIKPSKVDALKGVSMDFYKSQITVLLGHNGAGKTTMMSILSGLTDLTEGAILIDGKNIQRDPSTIRNNIGLCPQENMVFPELTVHQQLFFFGTLKSRNKTRNQLNSEIDTLLEKVNLTEKRNFTPKQLSGGQKRRLCLAMAVIGDGNVLILDEPTSGMDAESKREVWDIILKMRGEKTIIISTHDMEEADILGDRIAIMHTGKLKSYGTSMFLKKLYGDGQVEVTLSVEPWCDSSKVIQEIGVSAQLLNQDEGKMVLAIPQVESLPQTLDHLESSRKTLGITGMSVSIITLEQVFLRVTRDDADTVESKEQIGYSGKATGLEYLRQCFFAFFQKKFTSIQKNMMLFWLSLLLPCLACTIMLTAFAGRPKQGTPISLTLKSYNSPSALIKSPYNAVDNMYAKSVNQFGGETEIISQKSMSVTNALLKAADDDIGKYRNKYIVSAEINGTGADMKANGFYSGTAYLGIPITLNTLSNAFLKAVTENESHKIEASIQQIPSSWAIQQTDVADGWMITVAIIIYLAPAIGLHITQPLEEARSGIKQLQNMTGASKLAYWACMFLFDYIQYVLSILLLLASFVLVDQSLEMKFYHETEILVFAELMLLFGLSMLPFIYCISFLRKSLNATMIFQSVAPSVLGLMEMILTTVEMKWDNEIFKGFRHVQSKLFQVFPFLSFIQGHATFFTVVSKNARCRRMTDEFITVSCIIKDPCCGRQCTNGDCKNPFPYFDDNPAKTSPNLSTSMIYLTGSFFLFSGIIFIVEQRLVQRIVRKIVRKHFQRDVFTEMDELVKKERTIVADEVRKKINSINDGESENVFLVHDLKKRYGKFDVVKGISFRVKESECFGLLGVNGAGKSTTFRMLTGEEMPNGGQMWLRNFNIESSRVEYLREMGYCPQQDAIMGNLNTWDHLYLFARLRGVPKDQVQDVVEKWIRKLNLTACADQPSNTYSGGNKRRLNIAIALIGNPSLVLMDEPTTGVDPAARRSLWNTLKICQASGQSIILTSHSMEECEVLCNRLVIMVKGQLVCVGASQELKQRFGAGYNIHVKLFPNRTYDDVEDIKKKIEINLRCKLTDENSGFLNYHVTDSIATWTQMYSLLHELKNDYSCIEDFAVLSSTLEQLFIQFARLSVGGQLNNGYVHEELHKQNHTEAPV</sequence>
<dbReference type="GO" id="GO:0005524">
    <property type="term" value="F:ATP binding"/>
    <property type="evidence" value="ECO:0007669"/>
    <property type="project" value="UniProtKB-KW"/>
</dbReference>
<keyword evidence="3" id="KW-0547">Nucleotide-binding</keyword>
<evidence type="ECO:0000256" key="3">
    <source>
        <dbReference type="ARBA" id="ARBA00022741"/>
    </source>
</evidence>
<feature type="transmembrane region" description="Helical" evidence="8">
    <location>
        <begin position="1199"/>
        <end position="1218"/>
    </location>
</feature>
<proteinExistence type="predicted"/>
<evidence type="ECO:0000313" key="12">
    <source>
        <dbReference type="RefSeq" id="XP_011306964.1"/>
    </source>
</evidence>
<dbReference type="RefSeq" id="XP_011306963.1">
    <property type="nucleotide sequence ID" value="XM_011308661.1"/>
</dbReference>
<evidence type="ECO:0000313" key="15">
    <source>
        <dbReference type="RefSeq" id="XP_011306968.1"/>
    </source>
</evidence>
<dbReference type="InterPro" id="IPR003593">
    <property type="entry name" value="AAA+_ATPase"/>
</dbReference>
<dbReference type="FunFam" id="3.40.50.300:FF:000436">
    <property type="entry name" value="ATP binding cassette subfamily A member 9"/>
    <property type="match status" value="1"/>
</dbReference>
<name>A0A9R1TD16_9HYME</name>
<accession>A0A9R1TD16</accession>
<dbReference type="Pfam" id="PF00005">
    <property type="entry name" value="ABC_tran"/>
    <property type="match status" value="2"/>
</dbReference>
<feature type="domain" description="ABC transporter" evidence="9">
    <location>
        <begin position="1347"/>
        <end position="1577"/>
    </location>
</feature>
<feature type="transmembrane region" description="Helical" evidence="8">
    <location>
        <begin position="371"/>
        <end position="394"/>
    </location>
</feature>
<evidence type="ECO:0000256" key="4">
    <source>
        <dbReference type="ARBA" id="ARBA00022840"/>
    </source>
</evidence>
<dbReference type="RefSeq" id="XP_011306965.1">
    <property type="nucleotide sequence ID" value="XM_011308663.1"/>
</dbReference>
<dbReference type="RefSeq" id="XP_011306967.1">
    <property type="nucleotide sequence ID" value="XM_011308665.1"/>
</dbReference>
<evidence type="ECO:0000313" key="14">
    <source>
        <dbReference type="RefSeq" id="XP_011306967.1"/>
    </source>
</evidence>
<dbReference type="InterPro" id="IPR003439">
    <property type="entry name" value="ABC_transporter-like_ATP-bd"/>
</dbReference>
<organism evidence="10 14">
    <name type="scientific">Fopius arisanus</name>
    <dbReference type="NCBI Taxonomy" id="64838"/>
    <lineage>
        <taxon>Eukaryota</taxon>
        <taxon>Metazoa</taxon>
        <taxon>Ecdysozoa</taxon>
        <taxon>Arthropoda</taxon>
        <taxon>Hexapoda</taxon>
        <taxon>Insecta</taxon>
        <taxon>Pterygota</taxon>
        <taxon>Neoptera</taxon>
        <taxon>Endopterygota</taxon>
        <taxon>Hymenoptera</taxon>
        <taxon>Apocrita</taxon>
        <taxon>Ichneumonoidea</taxon>
        <taxon>Braconidae</taxon>
        <taxon>Opiinae</taxon>
        <taxon>Fopius</taxon>
    </lineage>
</organism>
<evidence type="ECO:0000256" key="2">
    <source>
        <dbReference type="ARBA" id="ARBA00022692"/>
    </source>
</evidence>
<feature type="transmembrane region" description="Helical" evidence="8">
    <location>
        <begin position="1085"/>
        <end position="1107"/>
    </location>
</feature>
<feature type="transmembrane region" description="Helical" evidence="8">
    <location>
        <begin position="1160"/>
        <end position="1179"/>
    </location>
</feature>
<evidence type="ECO:0000313" key="11">
    <source>
        <dbReference type="RefSeq" id="XP_011306963.1"/>
    </source>
</evidence>
<feature type="transmembrane region" description="Helical" evidence="8">
    <location>
        <begin position="22"/>
        <end position="41"/>
    </location>
</feature>
<evidence type="ECO:0000313" key="13">
    <source>
        <dbReference type="RefSeq" id="XP_011306965.1"/>
    </source>
</evidence>
<accession>A0A9R1TCT6</accession>
<dbReference type="RefSeq" id="XP_011306968.1">
    <property type="nucleotide sequence ID" value="XM_011308666.1"/>
</dbReference>
<accession>A0A9R1TD94</accession>
<dbReference type="RefSeq" id="XP_011306964.1">
    <property type="nucleotide sequence ID" value="XM_011308662.1"/>
</dbReference>
<dbReference type="KEGG" id="fas:105268819"/>
<dbReference type="GO" id="GO:0016887">
    <property type="term" value="F:ATP hydrolysis activity"/>
    <property type="evidence" value="ECO:0007669"/>
    <property type="project" value="InterPro"/>
</dbReference>
<dbReference type="PROSITE" id="PS00211">
    <property type="entry name" value="ABC_TRANSPORTER_1"/>
    <property type="match status" value="2"/>
</dbReference>
<evidence type="ECO:0000256" key="5">
    <source>
        <dbReference type="ARBA" id="ARBA00022989"/>
    </source>
</evidence>
<evidence type="ECO:0000256" key="7">
    <source>
        <dbReference type="SAM" id="Coils"/>
    </source>
</evidence>
<keyword evidence="7" id="KW-0175">Coiled coil</keyword>
<dbReference type="GeneID" id="105268819"/>
<protein>
    <submittedName>
        <fullName evidence="11 12">Retinal-specific ATP-binding cassette transporter</fullName>
    </submittedName>
</protein>
<dbReference type="InterPro" id="IPR013525">
    <property type="entry name" value="ABC2_TM"/>
</dbReference>
<keyword evidence="6 8" id="KW-0472">Membrane</keyword>
<feature type="transmembrane region" description="Helical" evidence="8">
    <location>
        <begin position="262"/>
        <end position="280"/>
    </location>
</feature>
<dbReference type="RefSeq" id="XP_011306969.1">
    <property type="nucleotide sequence ID" value="XM_011308667.1"/>
</dbReference>
<dbReference type="CDD" id="cd03263">
    <property type="entry name" value="ABC_subfamily_A"/>
    <property type="match status" value="2"/>
</dbReference>
<evidence type="ECO:0000259" key="9">
    <source>
        <dbReference type="PROSITE" id="PS50893"/>
    </source>
</evidence>
<feature type="transmembrane region" description="Helical" evidence="8">
    <location>
        <begin position="341"/>
        <end position="359"/>
    </location>
</feature>
<accession>A0A9R1TB83</accession>
<dbReference type="Pfam" id="PF12698">
    <property type="entry name" value="ABC2_membrane_3"/>
    <property type="match status" value="1"/>
</dbReference>
<dbReference type="PANTHER" id="PTHR19229">
    <property type="entry name" value="ATP-BINDING CASSETTE TRANSPORTER SUBFAMILY A ABCA"/>
    <property type="match status" value="1"/>
</dbReference>
<accession>A0A9R1U4B1</accession>
<dbReference type="OrthoDB" id="10255969at2759"/>
<dbReference type="FunFam" id="3.40.50.300:FF:002470">
    <property type="entry name" value="ABC transporter, putative"/>
    <property type="match status" value="1"/>
</dbReference>
<dbReference type="InterPro" id="IPR017871">
    <property type="entry name" value="ABC_transporter-like_CS"/>
</dbReference>
<feature type="transmembrane region" description="Helical" evidence="8">
    <location>
        <begin position="1127"/>
        <end position="1148"/>
    </location>
</feature>
<keyword evidence="4 11" id="KW-0067">ATP-binding</keyword>
<comment type="subcellular location">
    <subcellularLocation>
        <location evidence="1">Membrane</location>
        <topology evidence="1">Multi-pass membrane protein</topology>
    </subcellularLocation>
</comment>
<evidence type="ECO:0000313" key="10">
    <source>
        <dbReference type="Proteomes" id="UP000694866"/>
    </source>
</evidence>
<feature type="transmembrane region" description="Helical" evidence="8">
    <location>
        <begin position="446"/>
        <end position="469"/>
    </location>
</feature>
<dbReference type="InterPro" id="IPR027417">
    <property type="entry name" value="P-loop_NTPase"/>
</dbReference>
<dbReference type="Proteomes" id="UP000694866">
    <property type="component" value="Unplaced"/>
</dbReference>
<feature type="transmembrane region" description="Helical" evidence="8">
    <location>
        <begin position="1044"/>
        <end position="1064"/>
    </location>
</feature>
<evidence type="ECO:0000256" key="8">
    <source>
        <dbReference type="SAM" id="Phobius"/>
    </source>
</evidence>
<keyword evidence="5 8" id="KW-1133">Transmembrane helix</keyword>
<dbReference type="InterPro" id="IPR026082">
    <property type="entry name" value="ABCA"/>
</dbReference>
<dbReference type="PROSITE" id="PS50893">
    <property type="entry name" value="ABC_TRANSPORTER_2"/>
    <property type="match status" value="2"/>
</dbReference>
<evidence type="ECO:0000313" key="16">
    <source>
        <dbReference type="RefSeq" id="XP_011306969.1"/>
    </source>
</evidence>
<feature type="transmembrane region" description="Helical" evidence="8">
    <location>
        <begin position="877"/>
        <end position="898"/>
    </location>
</feature>
<accession>A0A9R1TCQ5</accession>
<keyword evidence="10" id="KW-1185">Reference proteome</keyword>
<feature type="domain" description="ABC transporter" evidence="9">
    <location>
        <begin position="521"/>
        <end position="759"/>
    </location>
</feature>
<gene>
    <name evidence="11 12 13 14 15 16" type="primary">LOC105268819</name>
</gene>
<dbReference type="SUPFAM" id="SSF52540">
    <property type="entry name" value="P-loop containing nucleoside triphosphate hydrolases"/>
    <property type="match status" value="2"/>
</dbReference>
<dbReference type="GO" id="GO:0140359">
    <property type="term" value="F:ABC-type transporter activity"/>
    <property type="evidence" value="ECO:0007669"/>
    <property type="project" value="InterPro"/>
</dbReference>
<keyword evidence="2 8" id="KW-0812">Transmembrane</keyword>
<evidence type="ECO:0000256" key="1">
    <source>
        <dbReference type="ARBA" id="ARBA00004141"/>
    </source>
</evidence>